<keyword evidence="4" id="KW-0255">Endonuclease</keyword>
<dbReference type="InterPro" id="IPR036063">
    <property type="entry name" value="Smr_dom_sf"/>
</dbReference>
<gene>
    <name evidence="4" type="primary">smrA</name>
    <name evidence="3" type="ORF">AVL57_06115</name>
    <name evidence="4" type="ORF">Q4527_19005</name>
</gene>
<dbReference type="EMBL" id="JAUOQI010000020">
    <property type="protein sequence ID" value="MDO6579496.1"/>
    <property type="molecule type" value="Genomic_DNA"/>
</dbReference>
<evidence type="ECO:0000256" key="1">
    <source>
        <dbReference type="SAM" id="MobiDB-lite"/>
    </source>
</evidence>
<proteinExistence type="predicted"/>
<organism evidence="4 6">
    <name type="scientific">Alteromonas stellipolaris</name>
    <dbReference type="NCBI Taxonomy" id="233316"/>
    <lineage>
        <taxon>Bacteria</taxon>
        <taxon>Pseudomonadati</taxon>
        <taxon>Pseudomonadota</taxon>
        <taxon>Gammaproteobacteria</taxon>
        <taxon>Alteromonadales</taxon>
        <taxon>Alteromonadaceae</taxon>
        <taxon>Alteromonas/Salinimonas group</taxon>
        <taxon>Alteromonas</taxon>
    </lineage>
</organism>
<dbReference type="Proteomes" id="UP001170717">
    <property type="component" value="Unassembled WGS sequence"/>
</dbReference>
<feature type="domain" description="Smr" evidence="2">
    <location>
        <begin position="103"/>
        <end position="180"/>
    </location>
</feature>
<dbReference type="InterPro" id="IPR047688">
    <property type="entry name" value="Endonuc_SmrA"/>
</dbReference>
<dbReference type="Pfam" id="PF01713">
    <property type="entry name" value="Smr"/>
    <property type="match status" value="1"/>
</dbReference>
<dbReference type="Proteomes" id="UP000056750">
    <property type="component" value="Chromosome"/>
</dbReference>
<dbReference type="RefSeq" id="WP_057793406.1">
    <property type="nucleotide sequence ID" value="NZ_CAXIBE010000030.1"/>
</dbReference>
<reference evidence="4" key="2">
    <citation type="submission" date="2023-07" db="EMBL/GenBank/DDBJ databases">
        <title>Genome content predicts the carbon catabolic preferences of heterotrophic bacteria.</title>
        <authorList>
            <person name="Gralka M."/>
        </authorList>
    </citation>
    <scope>NUCLEOTIDE SEQUENCE</scope>
    <source>
        <strain evidence="4">F2M12</strain>
    </source>
</reference>
<evidence type="ECO:0000313" key="5">
    <source>
        <dbReference type="Proteomes" id="UP000056750"/>
    </source>
</evidence>
<dbReference type="Gene3D" id="3.30.1370.110">
    <property type="match status" value="1"/>
</dbReference>
<evidence type="ECO:0000313" key="6">
    <source>
        <dbReference type="Proteomes" id="UP001170717"/>
    </source>
</evidence>
<dbReference type="SUPFAM" id="SSF160443">
    <property type="entry name" value="SMR domain-like"/>
    <property type="match status" value="1"/>
</dbReference>
<protein>
    <submittedName>
        <fullName evidence="4">DNA endonuclease SmrA</fullName>
    </submittedName>
    <submittedName>
        <fullName evidence="3">DNA mismatch repair protein MutS</fullName>
    </submittedName>
</protein>
<dbReference type="AlphaFoldDB" id="A0AAW7Z8R3"/>
<keyword evidence="4" id="KW-0540">Nuclease</keyword>
<keyword evidence="4" id="KW-0378">Hydrolase</keyword>
<dbReference type="NCBIfam" id="NF033154">
    <property type="entry name" value="endonuc_SmrA"/>
    <property type="match status" value="1"/>
</dbReference>
<reference evidence="3 5" key="1">
    <citation type="submission" date="2015-12" db="EMBL/GenBank/DDBJ databases">
        <title>Intraspecies pangenome expansion in the marine bacterium Alteromonas.</title>
        <authorList>
            <person name="Lopez-Perez M."/>
            <person name="Rodriguez-Valera F."/>
        </authorList>
    </citation>
    <scope>NUCLEOTIDE SEQUENCE [LARGE SCALE GENOMIC DNA]</scope>
    <source>
        <strain evidence="3 5">LMG 21861</strain>
    </source>
</reference>
<dbReference type="PANTHER" id="PTHR35562:SF2">
    <property type="entry name" value="DNA ENDONUCLEASE SMRA-RELATED"/>
    <property type="match status" value="1"/>
</dbReference>
<feature type="region of interest" description="Disordered" evidence="1">
    <location>
        <begin position="39"/>
        <end position="60"/>
    </location>
</feature>
<sequence length="196" mass="22324">MTDFEKNDDLHSFFAEMQDVKPIKPSNKALLHDTESAIAEKKRRAASQRSEREKLKSPLSLDGVTPVKPDDFILFQQPGIQDGVFKKLRMGKYPLEETLSLSGMTIEQSRDALYKAITDSHKRGVRALLIKHGKGEESKPFPAYKKSFVNHWLLELEEVIAYHTAQPVHGGFAATYVLLKKHPDQKLINREKNRKG</sequence>
<dbReference type="GO" id="GO:0004520">
    <property type="term" value="F:DNA endonuclease activity"/>
    <property type="evidence" value="ECO:0007669"/>
    <property type="project" value="TreeGrafter"/>
</dbReference>
<keyword evidence="5" id="KW-1185">Reference proteome</keyword>
<dbReference type="PROSITE" id="PS50828">
    <property type="entry name" value="SMR"/>
    <property type="match status" value="1"/>
</dbReference>
<dbReference type="EMBL" id="CP013926">
    <property type="protein sequence ID" value="AMJ73588.1"/>
    <property type="molecule type" value="Genomic_DNA"/>
</dbReference>
<dbReference type="KEGG" id="asq:AVL57_06115"/>
<dbReference type="InterPro" id="IPR002625">
    <property type="entry name" value="Smr_dom"/>
</dbReference>
<dbReference type="PANTHER" id="PTHR35562">
    <property type="entry name" value="DNA ENDONUCLEASE SMRA-RELATED"/>
    <property type="match status" value="1"/>
</dbReference>
<name>A0AAW7Z8R3_9ALTE</name>
<dbReference type="SMART" id="SM00463">
    <property type="entry name" value="SMR"/>
    <property type="match status" value="1"/>
</dbReference>
<evidence type="ECO:0000313" key="4">
    <source>
        <dbReference type="EMBL" id="MDO6579496.1"/>
    </source>
</evidence>
<evidence type="ECO:0000313" key="3">
    <source>
        <dbReference type="EMBL" id="AMJ73588.1"/>
    </source>
</evidence>
<evidence type="ECO:0000259" key="2">
    <source>
        <dbReference type="PROSITE" id="PS50828"/>
    </source>
</evidence>
<accession>A0AAW7Z8R3</accession>